<evidence type="ECO:0000256" key="5">
    <source>
        <dbReference type="ARBA" id="ARBA00022670"/>
    </source>
</evidence>
<evidence type="ECO:0000256" key="10">
    <source>
        <dbReference type="ARBA" id="ARBA00022801"/>
    </source>
</evidence>
<feature type="domain" description="USP" evidence="17">
    <location>
        <begin position="1"/>
        <end position="245"/>
    </location>
</feature>
<dbReference type="Proteomes" id="UP001174909">
    <property type="component" value="Unassembled WGS sequence"/>
</dbReference>
<protein>
    <recommendedName>
        <fullName evidence="4">Ubiquitin carboxyl-terminal hydrolase 14</fullName>
        <ecNumber evidence="3">3.4.19.12</ecNumber>
    </recommendedName>
    <alternativeName>
        <fullName evidence="13">Deubiquitinating enzyme 14</fullName>
    </alternativeName>
    <alternativeName>
        <fullName evidence="14">Ubiquitin thioesterase 14</fullName>
    </alternativeName>
    <alternativeName>
        <fullName evidence="15">Ubiquitin-specific-processing protease 14</fullName>
    </alternativeName>
</protein>
<dbReference type="InterPro" id="IPR009060">
    <property type="entry name" value="UBA-like_sf"/>
</dbReference>
<evidence type="ECO:0000259" key="16">
    <source>
        <dbReference type="PROSITE" id="PS50030"/>
    </source>
</evidence>
<dbReference type="PANTHER" id="PTHR46713:SF1">
    <property type="entry name" value="F13M7.16 PROTEIN"/>
    <property type="match status" value="1"/>
</dbReference>
<keyword evidence="12" id="KW-0862">Zinc</keyword>
<evidence type="ECO:0000313" key="18">
    <source>
        <dbReference type="EMBL" id="CAI8053737.1"/>
    </source>
</evidence>
<keyword evidence="7" id="KW-0677">Repeat</keyword>
<evidence type="ECO:0000256" key="9">
    <source>
        <dbReference type="ARBA" id="ARBA00022786"/>
    </source>
</evidence>
<dbReference type="AlphaFoldDB" id="A0AA35TVA8"/>
<dbReference type="InterPro" id="IPR038765">
    <property type="entry name" value="Papain-like_cys_pep_sf"/>
</dbReference>
<evidence type="ECO:0000256" key="12">
    <source>
        <dbReference type="ARBA" id="ARBA00022833"/>
    </source>
</evidence>
<evidence type="ECO:0000256" key="13">
    <source>
        <dbReference type="ARBA" id="ARBA00029877"/>
    </source>
</evidence>
<dbReference type="GO" id="GO:0004843">
    <property type="term" value="F:cysteine-type deubiquitinase activity"/>
    <property type="evidence" value="ECO:0007669"/>
    <property type="project" value="UniProtKB-EC"/>
</dbReference>
<keyword evidence="11" id="KW-0788">Thiol protease</keyword>
<keyword evidence="5" id="KW-0645">Protease</keyword>
<dbReference type="FunFam" id="1.10.8.10:FF:000086">
    <property type="entry name" value="Ubiquitin carboxyl-terminal hydrolase"/>
    <property type="match status" value="1"/>
</dbReference>
<dbReference type="GO" id="GO:0008270">
    <property type="term" value="F:zinc ion binding"/>
    <property type="evidence" value="ECO:0007669"/>
    <property type="project" value="UniProtKB-KW"/>
</dbReference>
<dbReference type="SMART" id="SM00165">
    <property type="entry name" value="UBA"/>
    <property type="match status" value="2"/>
</dbReference>
<keyword evidence="19" id="KW-1185">Reference proteome</keyword>
<dbReference type="PROSITE" id="PS50235">
    <property type="entry name" value="USP_3"/>
    <property type="match status" value="1"/>
</dbReference>
<organism evidence="18 19">
    <name type="scientific">Geodia barretti</name>
    <name type="common">Barrett's horny sponge</name>
    <dbReference type="NCBI Taxonomy" id="519541"/>
    <lineage>
        <taxon>Eukaryota</taxon>
        <taxon>Metazoa</taxon>
        <taxon>Porifera</taxon>
        <taxon>Demospongiae</taxon>
        <taxon>Heteroscleromorpha</taxon>
        <taxon>Tetractinellida</taxon>
        <taxon>Astrophorina</taxon>
        <taxon>Geodiidae</taxon>
        <taxon>Geodia</taxon>
    </lineage>
</organism>
<evidence type="ECO:0000259" key="17">
    <source>
        <dbReference type="PROSITE" id="PS50235"/>
    </source>
</evidence>
<feature type="domain" description="UBA" evidence="16">
    <location>
        <begin position="59"/>
        <end position="100"/>
    </location>
</feature>
<dbReference type="GO" id="GO:0006508">
    <property type="term" value="P:proteolysis"/>
    <property type="evidence" value="ECO:0007669"/>
    <property type="project" value="UniProtKB-KW"/>
</dbReference>
<accession>A0AA35TVA8</accession>
<evidence type="ECO:0000313" key="19">
    <source>
        <dbReference type="Proteomes" id="UP001174909"/>
    </source>
</evidence>
<keyword evidence="10 18" id="KW-0378">Hydrolase</keyword>
<dbReference type="InterPro" id="IPR018200">
    <property type="entry name" value="USP_CS"/>
</dbReference>
<comment type="catalytic activity">
    <reaction evidence="1">
        <text>Thiol-dependent hydrolysis of ester, thioester, amide, peptide and isopeptide bonds formed by the C-terminal Gly of ubiquitin (a 76-residue protein attached to proteins as an intracellular targeting signal).</text>
        <dbReference type="EC" id="3.4.19.12"/>
    </reaction>
</comment>
<dbReference type="InterPro" id="IPR028889">
    <property type="entry name" value="USP"/>
</dbReference>
<evidence type="ECO:0000256" key="1">
    <source>
        <dbReference type="ARBA" id="ARBA00000707"/>
    </source>
</evidence>
<proteinExistence type="inferred from homology"/>
<evidence type="ECO:0000256" key="11">
    <source>
        <dbReference type="ARBA" id="ARBA00022807"/>
    </source>
</evidence>
<name>A0AA35TVA8_GEOBA</name>
<evidence type="ECO:0000256" key="4">
    <source>
        <dbReference type="ARBA" id="ARBA00014611"/>
    </source>
</evidence>
<evidence type="ECO:0000256" key="3">
    <source>
        <dbReference type="ARBA" id="ARBA00012759"/>
    </source>
</evidence>
<comment type="caution">
    <text evidence="18">The sequence shown here is derived from an EMBL/GenBank/DDBJ whole genome shotgun (WGS) entry which is preliminary data.</text>
</comment>
<dbReference type="PROSITE" id="PS00973">
    <property type="entry name" value="USP_2"/>
    <property type="match status" value="1"/>
</dbReference>
<dbReference type="CDD" id="cd14294">
    <property type="entry name" value="UBA1_UBP5_like"/>
    <property type="match status" value="1"/>
</dbReference>
<keyword evidence="8" id="KW-0863">Zinc-finger</keyword>
<evidence type="ECO:0000256" key="8">
    <source>
        <dbReference type="ARBA" id="ARBA00022771"/>
    </source>
</evidence>
<keyword evidence="6" id="KW-0479">Metal-binding</keyword>
<feature type="domain" description="UBA" evidence="16">
    <location>
        <begin position="123"/>
        <end position="163"/>
    </location>
</feature>
<dbReference type="EMBL" id="CASHTH010004119">
    <property type="protein sequence ID" value="CAI8053737.1"/>
    <property type="molecule type" value="Genomic_DNA"/>
</dbReference>
<comment type="similarity">
    <text evidence="2">Belongs to the peptidase C19 family.</text>
</comment>
<evidence type="ECO:0000256" key="14">
    <source>
        <dbReference type="ARBA" id="ARBA00029889"/>
    </source>
</evidence>
<dbReference type="SUPFAM" id="SSF54001">
    <property type="entry name" value="Cysteine proteinases"/>
    <property type="match status" value="1"/>
</dbReference>
<dbReference type="EC" id="3.4.19.12" evidence="3"/>
<evidence type="ECO:0000256" key="2">
    <source>
        <dbReference type="ARBA" id="ARBA00009085"/>
    </source>
</evidence>
<sequence>MNRFFIGDDWTPQKYDVEIVGIPEELDITSLRGRGLQPDEEELPEGDAPPTDPEPVAVEIDEGIVMQLVSMGFDVEGCKKAVFHTKNRGVEPAMNWVLEHMGDPDFSAPFTPPQPNAPSTSAGADEGAVAIVMSLGFTRDHALRALKETGNNVERAADWVFSHTDELDAMETEEAGSGARKKCPDGPGKYRLHAFISHMGTSTLCGHYVCHIKKEGRWVIFNDEKVAESAAPPIGHAYLYFYKRITSS</sequence>
<keyword evidence="9" id="KW-0833">Ubl conjugation pathway</keyword>
<reference evidence="18" key="1">
    <citation type="submission" date="2023-03" db="EMBL/GenBank/DDBJ databases">
        <authorList>
            <person name="Steffen K."/>
            <person name="Cardenas P."/>
        </authorList>
    </citation>
    <scope>NUCLEOTIDE SEQUENCE</scope>
</reference>
<dbReference type="SUPFAM" id="SSF46934">
    <property type="entry name" value="UBA-like"/>
    <property type="match status" value="1"/>
</dbReference>
<evidence type="ECO:0000256" key="7">
    <source>
        <dbReference type="ARBA" id="ARBA00022737"/>
    </source>
</evidence>
<dbReference type="CDD" id="cd14386">
    <property type="entry name" value="UBA2_UBP5"/>
    <property type="match status" value="1"/>
</dbReference>
<dbReference type="InterPro" id="IPR015940">
    <property type="entry name" value="UBA"/>
</dbReference>
<evidence type="ECO:0000256" key="6">
    <source>
        <dbReference type="ARBA" id="ARBA00022723"/>
    </source>
</evidence>
<dbReference type="Pfam" id="PF22562">
    <property type="entry name" value="UBA_7"/>
    <property type="match status" value="2"/>
</dbReference>
<dbReference type="GO" id="GO:0016579">
    <property type="term" value="P:protein deubiquitination"/>
    <property type="evidence" value="ECO:0007669"/>
    <property type="project" value="InterPro"/>
</dbReference>
<dbReference type="PANTHER" id="PTHR46713">
    <property type="entry name" value="F13M7.16 PROTEIN"/>
    <property type="match status" value="1"/>
</dbReference>
<gene>
    <name evidence="18" type="ORF">GBAR_LOCUS29366</name>
</gene>
<evidence type="ECO:0000256" key="15">
    <source>
        <dbReference type="ARBA" id="ARBA00032096"/>
    </source>
</evidence>
<dbReference type="Gene3D" id="1.10.8.10">
    <property type="entry name" value="DNA helicase RuvA subunit, C-terminal domain"/>
    <property type="match status" value="2"/>
</dbReference>
<dbReference type="PROSITE" id="PS50030">
    <property type="entry name" value="UBA"/>
    <property type="match status" value="2"/>
</dbReference>